<gene>
    <name evidence="2" type="ORF">SAMN05444972_11467</name>
</gene>
<evidence type="ECO:0000313" key="3">
    <source>
        <dbReference type="Proteomes" id="UP000198660"/>
    </source>
</evidence>
<dbReference type="EMBL" id="FPAA01000014">
    <property type="protein sequence ID" value="SFS98029.1"/>
    <property type="molecule type" value="Genomic_DNA"/>
</dbReference>
<accession>A0A1I6U939</accession>
<feature type="transmembrane region" description="Helical" evidence="1">
    <location>
        <begin position="94"/>
        <end position="114"/>
    </location>
</feature>
<name>A0A1I6U939_9BACL</name>
<proteinExistence type="predicted"/>
<reference evidence="3" key="1">
    <citation type="submission" date="2016-10" db="EMBL/GenBank/DDBJ databases">
        <authorList>
            <person name="Varghese N."/>
            <person name="Submissions S."/>
        </authorList>
    </citation>
    <scope>NUCLEOTIDE SEQUENCE [LARGE SCALE GENOMIC DNA]</scope>
    <source>
        <strain evidence="3">DSM 45789</strain>
    </source>
</reference>
<evidence type="ECO:0000313" key="2">
    <source>
        <dbReference type="EMBL" id="SFS98029.1"/>
    </source>
</evidence>
<keyword evidence="1" id="KW-0812">Transmembrane</keyword>
<dbReference type="RefSeq" id="WP_091839105.1">
    <property type="nucleotide sequence ID" value="NZ_FPAA01000014.1"/>
</dbReference>
<keyword evidence="3" id="KW-1185">Reference proteome</keyword>
<dbReference type="AlphaFoldDB" id="A0A1I6U939"/>
<keyword evidence="1" id="KW-1133">Transmembrane helix</keyword>
<feature type="transmembrane region" description="Helical" evidence="1">
    <location>
        <begin position="12"/>
        <end position="29"/>
    </location>
</feature>
<keyword evidence="1" id="KW-0472">Membrane</keyword>
<feature type="transmembrane region" description="Helical" evidence="1">
    <location>
        <begin position="35"/>
        <end position="56"/>
    </location>
</feature>
<protein>
    <submittedName>
        <fullName evidence="2">Uncharacterized protein</fullName>
    </submittedName>
</protein>
<feature type="transmembrane region" description="Helical" evidence="1">
    <location>
        <begin position="68"/>
        <end position="88"/>
    </location>
</feature>
<dbReference type="Proteomes" id="UP000198660">
    <property type="component" value="Unassembled WGS sequence"/>
</dbReference>
<evidence type="ECO:0000256" key="1">
    <source>
        <dbReference type="SAM" id="Phobius"/>
    </source>
</evidence>
<organism evidence="2 3">
    <name type="scientific">Marininema halotolerans</name>
    <dbReference type="NCBI Taxonomy" id="1155944"/>
    <lineage>
        <taxon>Bacteria</taxon>
        <taxon>Bacillati</taxon>
        <taxon>Bacillota</taxon>
        <taxon>Bacilli</taxon>
        <taxon>Bacillales</taxon>
        <taxon>Thermoactinomycetaceae</taxon>
        <taxon>Marininema</taxon>
    </lineage>
</organism>
<sequence>MKKIESPNPLHLTIIFIGILICISSIKLAMGGIPFHILIGLLSLGTIMVFIGYKLMRKTSNNPKQANLLARGWTRVIISLLICIASVNLGMNDAPLHIIIGSSGLGAAMFVIGCKMIKEAKVNK</sequence>